<evidence type="ECO:0000313" key="10">
    <source>
        <dbReference type="EMBL" id="KTC93439.1"/>
    </source>
</evidence>
<keyword evidence="11" id="KW-0560">Oxidoreductase</keyword>
<dbReference type="SMART" id="SM01002">
    <property type="entry name" value="AlaDh_PNT_C"/>
    <property type="match status" value="1"/>
</dbReference>
<accession>A0A378INN8</accession>
<dbReference type="EC" id="7.1.1.1" evidence="2"/>
<keyword evidence="3" id="KW-0547">Nucleotide-binding</keyword>
<dbReference type="InterPro" id="IPR007698">
    <property type="entry name" value="AlaDH/PNT_NAD(H)-bd"/>
</dbReference>
<dbReference type="InterPro" id="IPR007886">
    <property type="entry name" value="AlaDH/PNT_N"/>
</dbReference>
<dbReference type="PANTHER" id="PTHR10160">
    <property type="entry name" value="NAD(P) TRANSHYDROGENASE"/>
    <property type="match status" value="1"/>
</dbReference>
<evidence type="ECO:0000256" key="7">
    <source>
        <dbReference type="ARBA" id="ARBA00048202"/>
    </source>
</evidence>
<keyword evidence="12" id="KW-1185">Reference proteome</keyword>
<comment type="catalytic activity">
    <reaction evidence="7">
        <text>NAD(+) + NADPH + H(+)(in) = NADH + NADP(+) + H(+)(out)</text>
        <dbReference type="Rhea" id="RHEA:47992"/>
        <dbReference type="ChEBI" id="CHEBI:15378"/>
        <dbReference type="ChEBI" id="CHEBI:57540"/>
        <dbReference type="ChEBI" id="CHEBI:57783"/>
        <dbReference type="ChEBI" id="CHEBI:57945"/>
        <dbReference type="ChEBI" id="CHEBI:58349"/>
        <dbReference type="EC" id="7.1.1.1"/>
    </reaction>
</comment>
<dbReference type="STRING" id="28085.Lcin_0477"/>
<evidence type="ECO:0000313" key="11">
    <source>
        <dbReference type="EMBL" id="STX36560.1"/>
    </source>
</evidence>
<gene>
    <name evidence="11" type="primary">pntAA</name>
    <name evidence="10" type="ORF">Lcin_0477</name>
    <name evidence="11" type="ORF">NCTC12438_03193</name>
</gene>
<evidence type="ECO:0000259" key="9">
    <source>
        <dbReference type="SMART" id="SM01003"/>
    </source>
</evidence>
<evidence type="ECO:0000256" key="2">
    <source>
        <dbReference type="ARBA" id="ARBA00012943"/>
    </source>
</evidence>
<dbReference type="Gene3D" id="3.40.50.720">
    <property type="entry name" value="NAD(P)-binding Rossmann-like Domain"/>
    <property type="match status" value="2"/>
</dbReference>
<keyword evidence="6" id="KW-0520">NAD</keyword>
<evidence type="ECO:0000313" key="12">
    <source>
        <dbReference type="Proteomes" id="UP000054854"/>
    </source>
</evidence>
<dbReference type="GO" id="GO:0016491">
    <property type="term" value="F:oxidoreductase activity"/>
    <property type="evidence" value="ECO:0007669"/>
    <property type="project" value="UniProtKB-KW"/>
</dbReference>
<proteinExistence type="predicted"/>
<feature type="domain" description="Alanine dehydrogenase/pyridine nucleotide transhydrogenase NAD(H)-binding" evidence="8">
    <location>
        <begin position="160"/>
        <end position="302"/>
    </location>
</feature>
<dbReference type="AlphaFoldDB" id="A0A378INN8"/>
<evidence type="ECO:0000256" key="5">
    <source>
        <dbReference type="ARBA" id="ARBA00022967"/>
    </source>
</evidence>
<dbReference type="InterPro" id="IPR036291">
    <property type="entry name" value="NAD(P)-bd_dom_sf"/>
</dbReference>
<dbReference type="Proteomes" id="UP000054854">
    <property type="component" value="Unassembled WGS sequence"/>
</dbReference>
<evidence type="ECO:0000256" key="3">
    <source>
        <dbReference type="ARBA" id="ARBA00022741"/>
    </source>
</evidence>
<evidence type="ECO:0000256" key="1">
    <source>
        <dbReference type="ARBA" id="ARBA00003943"/>
    </source>
</evidence>
<organism evidence="11 13">
    <name type="scientific">Legionella cincinnatiensis</name>
    <dbReference type="NCBI Taxonomy" id="28085"/>
    <lineage>
        <taxon>Bacteria</taxon>
        <taxon>Pseudomonadati</taxon>
        <taxon>Pseudomonadota</taxon>
        <taxon>Gammaproteobacteria</taxon>
        <taxon>Legionellales</taxon>
        <taxon>Legionellaceae</taxon>
        <taxon>Legionella</taxon>
    </lineage>
</organism>
<feature type="domain" description="Alanine dehydrogenase/pyridine nucleotide transhydrogenase N-terminal" evidence="9">
    <location>
        <begin position="9"/>
        <end position="155"/>
    </location>
</feature>
<name>A0A378INN8_9GAMM</name>
<dbReference type="SUPFAM" id="SSF52283">
    <property type="entry name" value="Formate/glycerate dehydrogenase catalytic domain-like"/>
    <property type="match status" value="1"/>
</dbReference>
<evidence type="ECO:0000256" key="6">
    <source>
        <dbReference type="ARBA" id="ARBA00023027"/>
    </source>
</evidence>
<dbReference type="RefSeq" id="WP_238589421.1">
    <property type="nucleotide sequence ID" value="NZ_CAAAHQ010000020.1"/>
</dbReference>
<dbReference type="EMBL" id="LNXX01000005">
    <property type="protein sequence ID" value="KTC93439.1"/>
    <property type="molecule type" value="Genomic_DNA"/>
</dbReference>
<protein>
    <recommendedName>
        <fullName evidence="2">proton-translocating NAD(P)(+) transhydrogenase</fullName>
        <ecNumber evidence="2">7.1.1.1</ecNumber>
    </recommendedName>
</protein>
<dbReference type="PANTHER" id="PTHR10160:SF19">
    <property type="entry name" value="PROTON-TRANSLOCATING NAD(P)(+) TRANSHYDROGENASE"/>
    <property type="match status" value="1"/>
</dbReference>
<keyword evidence="4" id="KW-0521">NADP</keyword>
<evidence type="ECO:0000313" key="13">
    <source>
        <dbReference type="Proteomes" id="UP000255316"/>
    </source>
</evidence>
<keyword evidence="5" id="KW-1278">Translocase</keyword>
<dbReference type="GO" id="GO:0005886">
    <property type="term" value="C:plasma membrane"/>
    <property type="evidence" value="ECO:0007669"/>
    <property type="project" value="TreeGrafter"/>
</dbReference>
<reference evidence="11 13" key="2">
    <citation type="submission" date="2018-06" db="EMBL/GenBank/DDBJ databases">
        <authorList>
            <consortium name="Pathogen Informatics"/>
            <person name="Doyle S."/>
        </authorList>
    </citation>
    <scope>NUCLEOTIDE SEQUENCE [LARGE SCALE GENOMIC DNA]</scope>
    <source>
        <strain evidence="11 13">NCTC12438</strain>
    </source>
</reference>
<reference evidence="10 12" key="1">
    <citation type="submission" date="2015-11" db="EMBL/GenBank/DDBJ databases">
        <title>Genomic analysis of 38 Legionella species identifies large and diverse effector repertoires.</title>
        <authorList>
            <person name="Burstein D."/>
            <person name="Amaro F."/>
            <person name="Zusman T."/>
            <person name="Lifshitz Z."/>
            <person name="Cohen O."/>
            <person name="Gilbert J.A."/>
            <person name="Pupko T."/>
            <person name="Shuman H.A."/>
            <person name="Segal G."/>
        </authorList>
    </citation>
    <scope>NUCLEOTIDE SEQUENCE [LARGE SCALE GENOMIC DNA]</scope>
    <source>
        <strain evidence="10 12">CDC#72-OH-14</strain>
    </source>
</reference>
<dbReference type="GO" id="GO:0006740">
    <property type="term" value="P:NADPH regeneration"/>
    <property type="evidence" value="ECO:0007669"/>
    <property type="project" value="TreeGrafter"/>
</dbReference>
<dbReference type="GO" id="GO:0050661">
    <property type="term" value="F:NADP binding"/>
    <property type="evidence" value="ECO:0007669"/>
    <property type="project" value="TreeGrafter"/>
</dbReference>
<dbReference type="EMBL" id="UGNX01000001">
    <property type="protein sequence ID" value="STX36560.1"/>
    <property type="molecule type" value="Genomic_DNA"/>
</dbReference>
<dbReference type="GO" id="GO:0008750">
    <property type="term" value="F:proton-translocating NAD(P)+ transhydrogenase activity"/>
    <property type="evidence" value="ECO:0007669"/>
    <property type="project" value="UniProtKB-EC"/>
</dbReference>
<dbReference type="Proteomes" id="UP000255316">
    <property type="component" value="Unassembled WGS sequence"/>
</dbReference>
<dbReference type="Pfam" id="PF01262">
    <property type="entry name" value="AlaDh_PNT_C"/>
    <property type="match status" value="1"/>
</dbReference>
<dbReference type="SMART" id="SM01003">
    <property type="entry name" value="AlaDh_PNT_N"/>
    <property type="match status" value="1"/>
</dbReference>
<dbReference type="SUPFAM" id="SSF51735">
    <property type="entry name" value="NAD(P)-binding Rossmann-fold domains"/>
    <property type="match status" value="1"/>
</dbReference>
<dbReference type="Pfam" id="PF05222">
    <property type="entry name" value="AlaDh_PNT_N"/>
    <property type="match status" value="1"/>
</dbReference>
<evidence type="ECO:0000256" key="4">
    <source>
        <dbReference type="ARBA" id="ARBA00022857"/>
    </source>
</evidence>
<evidence type="ECO:0000259" key="8">
    <source>
        <dbReference type="SMART" id="SM01002"/>
    </source>
</evidence>
<comment type="function">
    <text evidence="1">The transhydrogenation between NADH and NADP is coupled to respiration and ATP hydrolysis and functions as a proton pump across the membrane.</text>
</comment>
<sequence>MNNLQPKIFLVKESRHNEKRVALIPSDVAQLINLGVMVYVEDSAGVWAGYSNADYVVAGARIRHIDYDQVDSYRQALSDIDIIVRVKRPDRAREKLENKVIKPHTKMVGLLDILEKDSEHIAEYQRAKIDYYSLDQFLFPANTPMDSLKDMSRIAGRLALNHAIETFNAPVQQVAIIGSGEAGTTASQECIKRNIPHTMITSDVSKSQFLSLQGVHNVVVERHLSLAMRQDKIYQVIKDADIVITAASTAWIAAPLLIPESTLLKLKNGTIIVDLAVSDGGNVFGSRHDATVTLANNVKIINVSGYPKELPIESSRSWSVASSYFLHLLLTSKDTLMKLKYC</sequence>